<dbReference type="PANTHER" id="PTHR31123">
    <property type="entry name" value="ACCUMULATION OF DYADS PROTEIN 2-RELATED"/>
    <property type="match status" value="1"/>
</dbReference>
<dbReference type="OrthoDB" id="3648309at2759"/>
<dbReference type="EMBL" id="CP009805">
    <property type="protein sequence ID" value="ATZ46145.1"/>
    <property type="molecule type" value="Genomic_DNA"/>
</dbReference>
<accession>A0A384J6C1</accession>
<dbReference type="AlphaFoldDB" id="A0A384J6C1"/>
<feature type="transmembrane region" description="Helical" evidence="6">
    <location>
        <begin position="115"/>
        <end position="134"/>
    </location>
</feature>
<evidence type="ECO:0000256" key="2">
    <source>
        <dbReference type="ARBA" id="ARBA00005587"/>
    </source>
</evidence>
<dbReference type="InterPro" id="IPR051633">
    <property type="entry name" value="AceTr"/>
</dbReference>
<keyword evidence="8" id="KW-1185">Reference proteome</keyword>
<feature type="transmembrane region" description="Helical" evidence="6">
    <location>
        <begin position="63"/>
        <end position="83"/>
    </location>
</feature>
<evidence type="ECO:0008006" key="9">
    <source>
        <dbReference type="Google" id="ProtNLM"/>
    </source>
</evidence>
<keyword evidence="4 6" id="KW-1133">Transmembrane helix</keyword>
<comment type="similarity">
    <text evidence="2">Belongs to the acetate uptake transporter (AceTr) (TC 2.A.96) family.</text>
</comment>
<dbReference type="InterPro" id="IPR000791">
    <property type="entry name" value="Gpr1/Fun34/SatP-like"/>
</dbReference>
<feature type="transmembrane region" description="Helical" evidence="6">
    <location>
        <begin position="234"/>
        <end position="251"/>
    </location>
</feature>
<comment type="subcellular location">
    <subcellularLocation>
        <location evidence="1">Membrane</location>
        <topology evidence="1">Multi-pass membrane protein</topology>
    </subcellularLocation>
</comment>
<evidence type="ECO:0000313" key="8">
    <source>
        <dbReference type="Proteomes" id="UP000001798"/>
    </source>
</evidence>
<dbReference type="GeneID" id="36393851"/>
<name>A0A384J6C1_BOTFB</name>
<dbReference type="KEGG" id="bfu:BCIN_01g07980"/>
<evidence type="ECO:0000313" key="7">
    <source>
        <dbReference type="EMBL" id="ATZ46145.1"/>
    </source>
</evidence>
<dbReference type="GO" id="GO:0015123">
    <property type="term" value="F:acetate transmembrane transporter activity"/>
    <property type="evidence" value="ECO:0007669"/>
    <property type="project" value="TreeGrafter"/>
</dbReference>
<evidence type="ECO:0000256" key="5">
    <source>
        <dbReference type="ARBA" id="ARBA00023136"/>
    </source>
</evidence>
<dbReference type="VEuPathDB" id="FungiDB:Bcin01g07980"/>
<feature type="transmembrane region" description="Helical" evidence="6">
    <location>
        <begin position="89"/>
        <end position="108"/>
    </location>
</feature>
<dbReference type="RefSeq" id="XP_024546496.1">
    <property type="nucleotide sequence ID" value="XM_024690727.1"/>
</dbReference>
<evidence type="ECO:0000256" key="6">
    <source>
        <dbReference type="SAM" id="Phobius"/>
    </source>
</evidence>
<feature type="transmembrane region" description="Helical" evidence="6">
    <location>
        <begin position="196"/>
        <end position="214"/>
    </location>
</feature>
<dbReference type="GO" id="GO:0005886">
    <property type="term" value="C:plasma membrane"/>
    <property type="evidence" value="ECO:0007669"/>
    <property type="project" value="TreeGrafter"/>
</dbReference>
<dbReference type="Proteomes" id="UP000001798">
    <property type="component" value="Chromosome 1"/>
</dbReference>
<feature type="transmembrane region" description="Helical" evidence="6">
    <location>
        <begin position="171"/>
        <end position="189"/>
    </location>
</feature>
<organism evidence="7 8">
    <name type="scientific">Botryotinia fuckeliana (strain B05.10)</name>
    <name type="common">Noble rot fungus</name>
    <name type="synonym">Botrytis cinerea</name>
    <dbReference type="NCBI Taxonomy" id="332648"/>
    <lineage>
        <taxon>Eukaryota</taxon>
        <taxon>Fungi</taxon>
        <taxon>Dikarya</taxon>
        <taxon>Ascomycota</taxon>
        <taxon>Pezizomycotina</taxon>
        <taxon>Leotiomycetes</taxon>
        <taxon>Helotiales</taxon>
        <taxon>Sclerotiniaceae</taxon>
        <taxon>Botrytis</taxon>
    </lineage>
</organism>
<dbReference type="PANTHER" id="PTHR31123:SF4">
    <property type="entry name" value="PROTEIN ALCS"/>
    <property type="match status" value="1"/>
</dbReference>
<sequence length="294" mass="31845">MSSLDTSHDDIHHEKPYVQHVAGGPDLSRQITLQLNTDQYERLFFQPSSAKGDLVKRLGNPTLLGLLGFLVPFSSTVFSLLTFQGSSPTSLVSIGGTFYMFGGIAMSIAGICEFVLGNSFPFSVFIIFGVHWVYLGFLNDPLHGVAASYATTVNGVAVPGALSQEYNAGQGNYSVVMALICFVFLCASLRTNVPFVIVFFTLIFVFGFLAAGYYQLGYNPSEAGLEHTMHMFKIAGGFGFVTIVMGWYLAIITSCASTGVPCPLPIFDLSSKVFFRNREAAKTEHAGAVRTDMV</sequence>
<reference evidence="7 8" key="1">
    <citation type="journal article" date="2011" name="PLoS Genet.">
        <title>Genomic analysis of the necrotrophic fungal pathogens Sclerotinia sclerotiorum and Botrytis cinerea.</title>
        <authorList>
            <person name="Amselem J."/>
            <person name="Cuomo C.A."/>
            <person name="van Kan J.A."/>
            <person name="Viaud M."/>
            <person name="Benito E.P."/>
            <person name="Couloux A."/>
            <person name="Coutinho P.M."/>
            <person name="de Vries R.P."/>
            <person name="Dyer P.S."/>
            <person name="Fillinger S."/>
            <person name="Fournier E."/>
            <person name="Gout L."/>
            <person name="Hahn M."/>
            <person name="Kohn L."/>
            <person name="Lapalu N."/>
            <person name="Plummer K.M."/>
            <person name="Pradier J.M."/>
            <person name="Quevillon E."/>
            <person name="Sharon A."/>
            <person name="Simon A."/>
            <person name="ten Have A."/>
            <person name="Tudzynski B."/>
            <person name="Tudzynski P."/>
            <person name="Wincker P."/>
            <person name="Andrew M."/>
            <person name="Anthouard V."/>
            <person name="Beever R.E."/>
            <person name="Beffa R."/>
            <person name="Benoit I."/>
            <person name="Bouzid O."/>
            <person name="Brault B."/>
            <person name="Chen Z."/>
            <person name="Choquer M."/>
            <person name="Collemare J."/>
            <person name="Cotton P."/>
            <person name="Danchin E.G."/>
            <person name="Da Silva C."/>
            <person name="Gautier A."/>
            <person name="Giraud C."/>
            <person name="Giraud T."/>
            <person name="Gonzalez C."/>
            <person name="Grossetete S."/>
            <person name="Guldener U."/>
            <person name="Henrissat B."/>
            <person name="Howlett B.J."/>
            <person name="Kodira C."/>
            <person name="Kretschmer M."/>
            <person name="Lappartient A."/>
            <person name="Leroch M."/>
            <person name="Levis C."/>
            <person name="Mauceli E."/>
            <person name="Neuveglise C."/>
            <person name="Oeser B."/>
            <person name="Pearson M."/>
            <person name="Poulain J."/>
            <person name="Poussereau N."/>
            <person name="Quesneville H."/>
            <person name="Rascle C."/>
            <person name="Schumacher J."/>
            <person name="Segurens B."/>
            <person name="Sexton A."/>
            <person name="Silva E."/>
            <person name="Sirven C."/>
            <person name="Soanes D.M."/>
            <person name="Talbot N.J."/>
            <person name="Templeton M."/>
            <person name="Yandava C."/>
            <person name="Yarden O."/>
            <person name="Zeng Q."/>
            <person name="Rollins J.A."/>
            <person name="Lebrun M.H."/>
            <person name="Dickman M."/>
        </authorList>
    </citation>
    <scope>NUCLEOTIDE SEQUENCE [LARGE SCALE GENOMIC DNA]</scope>
    <source>
        <strain evidence="7 8">B05.10</strain>
    </source>
</reference>
<gene>
    <name evidence="7" type="ORF">BCIN_01g07980</name>
</gene>
<protein>
    <recommendedName>
        <fullName evidence="9">GPR1/FUN34/YaaH-class plasma membrane protein</fullName>
    </recommendedName>
</protein>
<reference evidence="7 8" key="2">
    <citation type="journal article" date="2012" name="Eukaryot. Cell">
        <title>Genome update of Botrytis cinerea strains B05.10 and T4.</title>
        <authorList>
            <person name="Staats M."/>
            <person name="van Kan J.A."/>
        </authorList>
    </citation>
    <scope>NUCLEOTIDE SEQUENCE [LARGE SCALE GENOMIC DNA]</scope>
    <source>
        <strain evidence="7 8">B05.10</strain>
    </source>
</reference>
<evidence type="ECO:0000256" key="1">
    <source>
        <dbReference type="ARBA" id="ARBA00004141"/>
    </source>
</evidence>
<proteinExistence type="inferred from homology"/>
<reference evidence="7 8" key="3">
    <citation type="journal article" date="2017" name="Mol. Plant Pathol.">
        <title>A gapless genome sequence of the fungus Botrytis cinerea.</title>
        <authorList>
            <person name="Van Kan J.A."/>
            <person name="Stassen J.H."/>
            <person name="Mosbach A."/>
            <person name="Van Der Lee T.A."/>
            <person name="Faino L."/>
            <person name="Farmer A.D."/>
            <person name="Papasotiriou D.G."/>
            <person name="Zhou S."/>
            <person name="Seidl M.F."/>
            <person name="Cottam E."/>
            <person name="Edel D."/>
            <person name="Hahn M."/>
            <person name="Schwartz D.C."/>
            <person name="Dietrich R.A."/>
            <person name="Widdison S."/>
            <person name="Scalliet G."/>
        </authorList>
    </citation>
    <scope>NUCLEOTIDE SEQUENCE [LARGE SCALE GENOMIC DNA]</scope>
    <source>
        <strain evidence="7 8">B05.10</strain>
    </source>
</reference>
<dbReference type="Pfam" id="PF01184">
    <property type="entry name" value="Gpr1_Fun34_YaaH"/>
    <property type="match status" value="1"/>
</dbReference>
<keyword evidence="3 6" id="KW-0812">Transmembrane</keyword>
<evidence type="ECO:0000256" key="4">
    <source>
        <dbReference type="ARBA" id="ARBA00022989"/>
    </source>
</evidence>
<keyword evidence="5 6" id="KW-0472">Membrane</keyword>
<evidence type="ECO:0000256" key="3">
    <source>
        <dbReference type="ARBA" id="ARBA00022692"/>
    </source>
</evidence>